<proteinExistence type="predicted"/>
<protein>
    <submittedName>
        <fullName evidence="2">Uncharacterized protein</fullName>
    </submittedName>
</protein>
<gene>
    <name evidence="2" type="ORF">FIBSPDRAFT_944783</name>
</gene>
<organism evidence="2">
    <name type="scientific">Athelia psychrophila</name>
    <dbReference type="NCBI Taxonomy" id="1759441"/>
    <lineage>
        <taxon>Eukaryota</taxon>
        <taxon>Fungi</taxon>
        <taxon>Dikarya</taxon>
        <taxon>Basidiomycota</taxon>
        <taxon>Agaricomycotina</taxon>
        <taxon>Agaricomycetes</taxon>
        <taxon>Agaricomycetidae</taxon>
        <taxon>Atheliales</taxon>
        <taxon>Atheliaceae</taxon>
        <taxon>Athelia</taxon>
    </lineage>
</organism>
<evidence type="ECO:0000256" key="1">
    <source>
        <dbReference type="SAM" id="MobiDB-lite"/>
    </source>
</evidence>
<feature type="compositionally biased region" description="Polar residues" evidence="1">
    <location>
        <begin position="1"/>
        <end position="16"/>
    </location>
</feature>
<evidence type="ECO:0000313" key="2">
    <source>
        <dbReference type="EMBL" id="KZP31713.1"/>
    </source>
</evidence>
<sequence length="50" mass="5575">MPSSAHPLQSQHPRYSQHTHELFTGLARPPSQPRRVSSAQRLVGINVEST</sequence>
<feature type="region of interest" description="Disordered" evidence="1">
    <location>
        <begin position="1"/>
        <end position="50"/>
    </location>
</feature>
<accession>A0A166UI58</accession>
<dbReference type="AlphaFoldDB" id="A0A166UI58"/>
<dbReference type="EMBL" id="KV417488">
    <property type="protein sequence ID" value="KZP31713.1"/>
    <property type="molecule type" value="Genomic_DNA"/>
</dbReference>
<reference evidence="2" key="1">
    <citation type="journal article" date="2016" name="Mol. Biol. Evol.">
        <title>Comparative Genomics of Early-Diverging Mushroom-Forming Fungi Provides Insights into the Origins of Lignocellulose Decay Capabilities.</title>
        <authorList>
            <person name="Nagy L.G."/>
            <person name="Riley R."/>
            <person name="Tritt A."/>
            <person name="Adam C."/>
            <person name="Daum C."/>
            <person name="Floudas D."/>
            <person name="Sun H."/>
            <person name="Yadav J.S."/>
            <person name="Pangilinan J."/>
            <person name="Larsson K.H."/>
            <person name="Matsuura K."/>
            <person name="Barry K."/>
            <person name="Labutti K."/>
            <person name="Kuo R."/>
            <person name="Ohm R.A."/>
            <person name="Bhattacharya S.S."/>
            <person name="Shirouzu T."/>
            <person name="Yoshinaga Y."/>
            <person name="Martin F.M."/>
            <person name="Grigoriev I.V."/>
            <person name="Hibbett D.S."/>
        </authorList>
    </citation>
    <scope>NUCLEOTIDE SEQUENCE [LARGE SCALE GENOMIC DNA]</scope>
    <source>
        <strain evidence="2">CBS 109695</strain>
    </source>
</reference>
<name>A0A166UI58_9AGAM</name>